<comment type="caution">
    <text evidence="4">The sequence shown here is derived from an EMBL/GenBank/DDBJ whole genome shotgun (WGS) entry which is preliminary data.</text>
</comment>
<dbReference type="EMBL" id="JAQJZL010000004">
    <property type="protein sequence ID" value="KAJ6044397.1"/>
    <property type="molecule type" value="Genomic_DNA"/>
</dbReference>
<name>A0AAD6N9W2_PENCN</name>
<dbReference type="GO" id="GO:0000976">
    <property type="term" value="F:transcription cis-regulatory region binding"/>
    <property type="evidence" value="ECO:0007669"/>
    <property type="project" value="TreeGrafter"/>
</dbReference>
<dbReference type="GO" id="GO:0045944">
    <property type="term" value="P:positive regulation of transcription by RNA polymerase II"/>
    <property type="evidence" value="ECO:0007669"/>
    <property type="project" value="TreeGrafter"/>
</dbReference>
<feature type="region of interest" description="Disordered" evidence="3">
    <location>
        <begin position="71"/>
        <end position="93"/>
    </location>
</feature>
<dbReference type="GO" id="GO:0003700">
    <property type="term" value="F:DNA-binding transcription factor activity"/>
    <property type="evidence" value="ECO:0007669"/>
    <property type="project" value="TreeGrafter"/>
</dbReference>
<reference evidence="4" key="2">
    <citation type="submission" date="2023-01" db="EMBL/GenBank/DDBJ databases">
        <authorList>
            <person name="Petersen C."/>
        </authorList>
    </citation>
    <scope>NUCLEOTIDE SEQUENCE</scope>
    <source>
        <strain evidence="4">IBT 15450</strain>
    </source>
</reference>
<dbReference type="Pfam" id="PF11951">
    <property type="entry name" value="Fungal_trans_2"/>
    <property type="match status" value="1"/>
</dbReference>
<dbReference type="AlphaFoldDB" id="A0AAD6N9W2"/>
<feature type="compositionally biased region" description="Pro residues" evidence="3">
    <location>
        <begin position="80"/>
        <end position="93"/>
    </location>
</feature>
<reference evidence="4" key="1">
    <citation type="journal article" date="2023" name="IMA Fungus">
        <title>Comparative genomic study of the Penicillium genus elucidates a diverse pangenome and 15 lateral gene transfer events.</title>
        <authorList>
            <person name="Petersen C."/>
            <person name="Sorensen T."/>
            <person name="Nielsen M.R."/>
            <person name="Sondergaard T.E."/>
            <person name="Sorensen J.L."/>
            <person name="Fitzpatrick D.A."/>
            <person name="Frisvad J.C."/>
            <person name="Nielsen K.L."/>
        </authorList>
    </citation>
    <scope>NUCLEOTIDE SEQUENCE</scope>
    <source>
        <strain evidence="4">IBT 15450</strain>
    </source>
</reference>
<accession>A0AAD6N9W2</accession>
<gene>
    <name evidence="4" type="ORF">N7460_005752</name>
</gene>
<feature type="region of interest" description="Disordered" evidence="3">
    <location>
        <begin position="18"/>
        <end position="52"/>
    </location>
</feature>
<dbReference type="PANTHER" id="PTHR37534:SF2">
    <property type="entry name" value="N-ACETYLTRANSFERASE DOMAIN-CONTAINING PROTEIN"/>
    <property type="match status" value="1"/>
</dbReference>
<dbReference type="PANTHER" id="PTHR37534">
    <property type="entry name" value="TRANSCRIPTIONAL ACTIVATOR PROTEIN UGA3"/>
    <property type="match status" value="1"/>
</dbReference>
<evidence type="ECO:0000313" key="4">
    <source>
        <dbReference type="EMBL" id="KAJ6044397.1"/>
    </source>
</evidence>
<dbReference type="InterPro" id="IPR021858">
    <property type="entry name" value="Fun_TF"/>
</dbReference>
<comment type="subcellular location">
    <subcellularLocation>
        <location evidence="1">Nucleus</location>
    </subcellularLocation>
</comment>
<dbReference type="Proteomes" id="UP001219568">
    <property type="component" value="Unassembled WGS sequence"/>
</dbReference>
<dbReference type="GO" id="GO:0005634">
    <property type="term" value="C:nucleus"/>
    <property type="evidence" value="ECO:0007669"/>
    <property type="project" value="UniProtKB-SubCell"/>
</dbReference>
<evidence type="ECO:0000256" key="3">
    <source>
        <dbReference type="SAM" id="MobiDB-lite"/>
    </source>
</evidence>
<proteinExistence type="predicted"/>
<organism evidence="4 5">
    <name type="scientific">Penicillium canescens</name>
    <dbReference type="NCBI Taxonomy" id="5083"/>
    <lineage>
        <taxon>Eukaryota</taxon>
        <taxon>Fungi</taxon>
        <taxon>Dikarya</taxon>
        <taxon>Ascomycota</taxon>
        <taxon>Pezizomycotina</taxon>
        <taxon>Eurotiomycetes</taxon>
        <taxon>Eurotiomycetidae</taxon>
        <taxon>Eurotiales</taxon>
        <taxon>Aspergillaceae</taxon>
        <taxon>Penicillium</taxon>
    </lineage>
</organism>
<evidence type="ECO:0000313" key="5">
    <source>
        <dbReference type="Proteomes" id="UP001219568"/>
    </source>
</evidence>
<protein>
    <submittedName>
        <fullName evidence="4">Uncharacterized protein</fullName>
    </submittedName>
</protein>
<sequence length="472" mass="52763">MLLLLVRYRYVHETDRVVQAHHSRRQPSQDDWPSLSPTGPSTPPPSDDTMLETSISPRVIQPVPAIAESSATFHTSPSSAPLPPETAPNLPPKTPCSPSTRCWSFKNATEVLLFQHFTRCLSSFFDLCDPDHHFAIQIPVRARLYPPLMDAILALSARHMSLVGKEVDSILASHYYQRCLSILIPELDSVHHDCVDDLLAATIILRLHEELDGPFSGSETTYRHSIGTRALLQTQASQVSSVSGLRRAAFWAGLRQEIYASIKRHRPPAIRASAEMLAHLGPLAMDSAWAESAVSHCLDVLDFCFGDESMNADLYDTLCERIMRWEVERPASYDPLCFEVRIDPNDETNSSWDVRYHGDWHASAWAYISLAGILLAIQNPRQPRVGLNRVSAWKNVLKEVHSKIKLLCSIAQCRAETPGPSLVACMAVWLAGDMVEDPRERKRVLELLATTEAVHGWPTQDICTELVGLWEG</sequence>
<keyword evidence="2" id="KW-0539">Nucleus</keyword>
<keyword evidence="5" id="KW-1185">Reference proteome</keyword>
<evidence type="ECO:0000256" key="2">
    <source>
        <dbReference type="ARBA" id="ARBA00023242"/>
    </source>
</evidence>
<evidence type="ECO:0000256" key="1">
    <source>
        <dbReference type="ARBA" id="ARBA00004123"/>
    </source>
</evidence>